<dbReference type="Proteomes" id="UP001189429">
    <property type="component" value="Unassembled WGS sequence"/>
</dbReference>
<evidence type="ECO:0000313" key="2">
    <source>
        <dbReference type="Proteomes" id="UP001189429"/>
    </source>
</evidence>
<protein>
    <submittedName>
        <fullName evidence="1">Uncharacterized protein</fullName>
    </submittedName>
</protein>
<reference evidence="1" key="1">
    <citation type="submission" date="2023-10" db="EMBL/GenBank/DDBJ databases">
        <authorList>
            <person name="Chen Y."/>
            <person name="Shah S."/>
            <person name="Dougan E. K."/>
            <person name="Thang M."/>
            <person name="Chan C."/>
        </authorList>
    </citation>
    <scope>NUCLEOTIDE SEQUENCE [LARGE SCALE GENOMIC DNA]</scope>
</reference>
<gene>
    <name evidence="1" type="ORF">PCOR1329_LOCUS59232</name>
</gene>
<evidence type="ECO:0000313" key="1">
    <source>
        <dbReference type="EMBL" id="CAK0874275.1"/>
    </source>
</evidence>
<dbReference type="EMBL" id="CAUYUJ010017380">
    <property type="protein sequence ID" value="CAK0874275.1"/>
    <property type="molecule type" value="Genomic_DNA"/>
</dbReference>
<accession>A0ABN9VM25</accession>
<proteinExistence type="predicted"/>
<name>A0ABN9VM25_9DINO</name>
<sequence>MAQGGVTEGDMQAAMKLLCGAPVHYSTDSEVEAAVALLLDWVRGLGSSGTLPGAVTVARSTGGYLPPRYLDRLSPLAERLAEALGAEPPTWVPCSSCVDLNLVNDLGVDAEVFWLDEFWLGEDGHDPLVPITGLGKGARHTMDSFSGHTFLVRSGGGSELVPEASETWRMVSVTFGEAWQEVRLSMSPVVRAPAQRGRTARPPHPPQGEL</sequence>
<organism evidence="1 2">
    <name type="scientific">Prorocentrum cordatum</name>
    <dbReference type="NCBI Taxonomy" id="2364126"/>
    <lineage>
        <taxon>Eukaryota</taxon>
        <taxon>Sar</taxon>
        <taxon>Alveolata</taxon>
        <taxon>Dinophyceae</taxon>
        <taxon>Prorocentrales</taxon>
        <taxon>Prorocentraceae</taxon>
        <taxon>Prorocentrum</taxon>
    </lineage>
</organism>
<keyword evidence="2" id="KW-1185">Reference proteome</keyword>
<comment type="caution">
    <text evidence="1">The sequence shown here is derived from an EMBL/GenBank/DDBJ whole genome shotgun (WGS) entry which is preliminary data.</text>
</comment>